<keyword evidence="2" id="KW-1185">Reference proteome</keyword>
<name>A0A1E3BB40_ASPCR</name>
<sequence>MAKILQDLIRFLGGGDSEVRFSCLRFNGSLKGNCITVPGHESVLCVPVNSHFHGAPADLTFDFAIECQEYSAQGQAIDVESTSLVASGQWGLFKKDGYLHDLLRHSNVLEAIRQDAVIGRLWLLVAVK</sequence>
<comment type="caution">
    <text evidence="1">The sequence shown here is derived from an EMBL/GenBank/DDBJ whole genome shotgun (WGS) entry which is preliminary data.</text>
</comment>
<evidence type="ECO:0000313" key="1">
    <source>
        <dbReference type="EMBL" id="ODM18144.1"/>
    </source>
</evidence>
<dbReference type="VEuPathDB" id="FungiDB:SI65_06015"/>
<dbReference type="Proteomes" id="UP000094569">
    <property type="component" value="Unassembled WGS sequence"/>
</dbReference>
<gene>
    <name evidence="1" type="ORF">SI65_06015</name>
</gene>
<accession>A0A1E3BB40</accession>
<proteinExistence type="predicted"/>
<dbReference type="EMBL" id="JXNT01000006">
    <property type="protein sequence ID" value="ODM18144.1"/>
    <property type="molecule type" value="Genomic_DNA"/>
</dbReference>
<dbReference type="AlphaFoldDB" id="A0A1E3BB40"/>
<reference evidence="1 2" key="1">
    <citation type="journal article" date="2016" name="BMC Genomics">
        <title>Comparative genomic and transcriptomic analyses of the Fuzhuan brick tea-fermentation fungus Aspergillus cristatus.</title>
        <authorList>
            <person name="Ge Y."/>
            <person name="Wang Y."/>
            <person name="Liu Y."/>
            <person name="Tan Y."/>
            <person name="Ren X."/>
            <person name="Zhang X."/>
            <person name="Hyde K.D."/>
            <person name="Liu Y."/>
            <person name="Liu Z."/>
        </authorList>
    </citation>
    <scope>NUCLEOTIDE SEQUENCE [LARGE SCALE GENOMIC DNA]</scope>
    <source>
        <strain evidence="1 2">GZAAS20.1005</strain>
    </source>
</reference>
<organism evidence="1 2">
    <name type="scientific">Aspergillus cristatus</name>
    <name type="common">Chinese Fuzhuan brick tea-fermentation fungus</name>
    <name type="synonym">Eurotium cristatum</name>
    <dbReference type="NCBI Taxonomy" id="573508"/>
    <lineage>
        <taxon>Eukaryota</taxon>
        <taxon>Fungi</taxon>
        <taxon>Dikarya</taxon>
        <taxon>Ascomycota</taxon>
        <taxon>Pezizomycotina</taxon>
        <taxon>Eurotiomycetes</taxon>
        <taxon>Eurotiomycetidae</taxon>
        <taxon>Eurotiales</taxon>
        <taxon>Aspergillaceae</taxon>
        <taxon>Aspergillus</taxon>
        <taxon>Aspergillus subgen. Aspergillus</taxon>
    </lineage>
</organism>
<protein>
    <submittedName>
        <fullName evidence="1">Uncharacterized protein</fullName>
    </submittedName>
</protein>
<evidence type="ECO:0000313" key="2">
    <source>
        <dbReference type="Proteomes" id="UP000094569"/>
    </source>
</evidence>